<dbReference type="InterPro" id="IPR012336">
    <property type="entry name" value="Thioredoxin-like_fold"/>
</dbReference>
<keyword evidence="4" id="KW-1185">Reference proteome</keyword>
<name>A0A061SVD6_9RHOB</name>
<dbReference type="SFLD" id="SFLDG01180">
    <property type="entry name" value="SUF1"/>
    <property type="match status" value="1"/>
</dbReference>
<proteinExistence type="predicted"/>
<dbReference type="SFLD" id="SFLDG01200">
    <property type="entry name" value="SUF1.1"/>
    <property type="match status" value="1"/>
</dbReference>
<dbReference type="InterPro" id="IPR050931">
    <property type="entry name" value="Mito_Protein_Transport_Metaxin"/>
</dbReference>
<dbReference type="PANTHER" id="PTHR12289:SF41">
    <property type="entry name" value="FAILED AXON CONNECTIONS-RELATED"/>
    <property type="match status" value="1"/>
</dbReference>
<evidence type="ECO:0000313" key="3">
    <source>
        <dbReference type="EMBL" id="KAJ03549.1"/>
    </source>
</evidence>
<evidence type="ECO:0000259" key="1">
    <source>
        <dbReference type="Pfam" id="PF17171"/>
    </source>
</evidence>
<dbReference type="InterPro" id="IPR036282">
    <property type="entry name" value="Glutathione-S-Trfase_C_sf"/>
</dbReference>
<dbReference type="Pfam" id="PF17171">
    <property type="entry name" value="GST_C_6"/>
    <property type="match status" value="1"/>
</dbReference>
<organism evidence="3 4">
    <name type="scientific">Sulfitobacter mediterraneus</name>
    <dbReference type="NCBI Taxonomy" id="83219"/>
    <lineage>
        <taxon>Bacteria</taxon>
        <taxon>Pseudomonadati</taxon>
        <taxon>Pseudomonadota</taxon>
        <taxon>Alphaproteobacteria</taxon>
        <taxon>Rhodobacterales</taxon>
        <taxon>Roseobacteraceae</taxon>
        <taxon>Sulfitobacter</taxon>
    </lineage>
</organism>
<evidence type="ECO:0008006" key="5">
    <source>
        <dbReference type="Google" id="ProtNLM"/>
    </source>
</evidence>
<dbReference type="SUPFAM" id="SSF47616">
    <property type="entry name" value="GST C-terminal domain-like"/>
    <property type="match status" value="1"/>
</dbReference>
<dbReference type="EMBL" id="JEMU01000005">
    <property type="protein sequence ID" value="KAJ03549.1"/>
    <property type="molecule type" value="Genomic_DNA"/>
</dbReference>
<dbReference type="AlphaFoldDB" id="A0A061SVD6"/>
<dbReference type="SUPFAM" id="SSF52833">
    <property type="entry name" value="Thioredoxin-like"/>
    <property type="match status" value="1"/>
</dbReference>
<dbReference type="Pfam" id="PF17172">
    <property type="entry name" value="GST_N_4"/>
    <property type="match status" value="1"/>
</dbReference>
<dbReference type="InterPro" id="IPR040079">
    <property type="entry name" value="Glutathione_S-Trfase"/>
</dbReference>
<dbReference type="InterPro" id="IPR026928">
    <property type="entry name" value="FAX/IsoI-like"/>
</dbReference>
<dbReference type="Proteomes" id="UP000027337">
    <property type="component" value="Unassembled WGS sequence"/>
</dbReference>
<dbReference type="InterPro" id="IPR036249">
    <property type="entry name" value="Thioredoxin-like_sf"/>
</dbReference>
<dbReference type="RefSeq" id="WP_051584073.1">
    <property type="nucleotide sequence ID" value="NZ_JEMU01000005.1"/>
</dbReference>
<dbReference type="PANTHER" id="PTHR12289">
    <property type="entry name" value="METAXIN RELATED"/>
    <property type="match status" value="1"/>
</dbReference>
<gene>
    <name evidence="3" type="ORF">PM02_06915</name>
</gene>
<dbReference type="InterPro" id="IPR033468">
    <property type="entry name" value="Metaxin_GST"/>
</dbReference>
<feature type="domain" description="Metaxin glutathione S-transferase" evidence="1">
    <location>
        <begin position="166"/>
        <end position="225"/>
    </location>
</feature>
<sequence>MITLYTYKPAFGEPAASPFCTKAIWLLNMSGQDWQREDLADPRKMPNQKLPAIRTDGQLIHDSDNIRSHLEGLGAEFDSGLSDMEKATSRAFIRMAEEHMYFHIVADRWCNDAVWPVIRETYFDSIPKMLRKLITNNLRKSVIQGTQFQGLGRWSDEERLARLEPDLQAILTRLWLGAYLFGDRPTAADASVAAMLTNMRATPGKTLLKTRVAEDEVLCRYIDRVSDALGKQWVTDGSASLCA</sequence>
<evidence type="ECO:0000313" key="4">
    <source>
        <dbReference type="Proteomes" id="UP000027337"/>
    </source>
</evidence>
<dbReference type="CDD" id="cd03193">
    <property type="entry name" value="GST_C_Metaxin"/>
    <property type="match status" value="1"/>
</dbReference>
<accession>A0A061SVD6</accession>
<evidence type="ECO:0000259" key="2">
    <source>
        <dbReference type="Pfam" id="PF17172"/>
    </source>
</evidence>
<dbReference type="Gene3D" id="3.40.30.10">
    <property type="entry name" value="Glutaredoxin"/>
    <property type="match status" value="1"/>
</dbReference>
<dbReference type="eggNOG" id="COG0625">
    <property type="taxonomic scope" value="Bacteria"/>
</dbReference>
<reference evidence="3 4" key="1">
    <citation type="journal article" date="2014" name="Genome Announc.">
        <title>Draft Genome Sequences of Two Isolates of the Roseobacter Group, Sulfitobacter sp. Strains 3SOLIMAR09 and 1FIGIMAR09, from Harbors of Mallorca Island (Mediterranean Sea).</title>
        <authorList>
            <person name="Mas-Llado M."/>
            <person name="Pina-Villalonga J.M."/>
            <person name="Brunet-Galmes I."/>
            <person name="Nogales B."/>
            <person name="Bosch R."/>
        </authorList>
    </citation>
    <scope>NUCLEOTIDE SEQUENCE [LARGE SCALE GENOMIC DNA]</scope>
    <source>
        <strain evidence="3 4">1FIGIMAR09</strain>
    </source>
</reference>
<dbReference type="Gene3D" id="1.20.1050.10">
    <property type="match status" value="1"/>
</dbReference>
<feature type="domain" description="Thioredoxin-like fold" evidence="2">
    <location>
        <begin position="18"/>
        <end position="113"/>
    </location>
</feature>
<dbReference type="SFLD" id="SFLDS00019">
    <property type="entry name" value="Glutathione_Transferase_(cytos"/>
    <property type="match status" value="1"/>
</dbReference>
<dbReference type="STRING" id="83219.PM02_06915"/>
<comment type="caution">
    <text evidence="3">The sequence shown here is derived from an EMBL/GenBank/DDBJ whole genome shotgun (WGS) entry which is preliminary data.</text>
</comment>
<protein>
    <recommendedName>
        <fullName evidence="5">Glutathione S-transferase</fullName>
    </recommendedName>
</protein>